<dbReference type="InterPro" id="IPR051426">
    <property type="entry name" value="Peflin/Sorcin_CaBP"/>
</dbReference>
<organism evidence="8 9">
    <name type="scientific">Dimorphilus gyrociliatus</name>
    <dbReference type="NCBI Taxonomy" id="2664684"/>
    <lineage>
        <taxon>Eukaryota</taxon>
        <taxon>Metazoa</taxon>
        <taxon>Spiralia</taxon>
        <taxon>Lophotrochozoa</taxon>
        <taxon>Annelida</taxon>
        <taxon>Polychaeta</taxon>
        <taxon>Polychaeta incertae sedis</taxon>
        <taxon>Dinophilidae</taxon>
        <taxon>Dimorphilus</taxon>
    </lineage>
</organism>
<keyword evidence="6" id="KW-0812">Transmembrane</keyword>
<dbReference type="InterPro" id="IPR018247">
    <property type="entry name" value="EF_Hand_1_Ca_BS"/>
</dbReference>
<dbReference type="EMBL" id="CAJFCJ010000006">
    <property type="protein sequence ID" value="CAD5115466.1"/>
    <property type="molecule type" value="Genomic_DNA"/>
</dbReference>
<dbReference type="Pfam" id="PF13499">
    <property type="entry name" value="EF-hand_7"/>
    <property type="match status" value="2"/>
</dbReference>
<keyword evidence="2" id="KW-0963">Cytoplasm</keyword>
<dbReference type="Gene3D" id="1.10.238.10">
    <property type="entry name" value="EF-hand"/>
    <property type="match status" value="2"/>
</dbReference>
<evidence type="ECO:0000259" key="7">
    <source>
        <dbReference type="PROSITE" id="PS50222"/>
    </source>
</evidence>
<evidence type="ECO:0000256" key="3">
    <source>
        <dbReference type="ARBA" id="ARBA00022723"/>
    </source>
</evidence>
<dbReference type="InterPro" id="IPR011992">
    <property type="entry name" value="EF-hand-dom_pair"/>
</dbReference>
<accession>A0A7I8VGJ7</accession>
<feature type="domain" description="EF-hand" evidence="7">
    <location>
        <begin position="88"/>
        <end position="123"/>
    </location>
</feature>
<dbReference type="OrthoDB" id="26525at2759"/>
<keyword evidence="6" id="KW-1133">Transmembrane helix</keyword>
<sequence>MENLRSGFVNSKKSNKLTAIGIAGLVLTVVMILFVMLCGKFFSRNIRNYAKDDIENDSKNLSEDNWYRKAIKAAGGTLPPNARSLRPKQIIGIYKSFRKNDADGNGTISSEELKAAMKTMNRNFNTSQIQKIMADMDTDKSGAIDFFEYLNVAAEMVADDIAYLKAFNTIDLDGSGEISAEEMAVAMKQMNINVSPQYIHEIIKDMGTKKKDVINFEEFKKIIAWKANQSNSVNGDLSSVSGESTILTK</sequence>
<dbReference type="PROSITE" id="PS50222">
    <property type="entry name" value="EF_HAND_2"/>
    <property type="match status" value="2"/>
</dbReference>
<dbReference type="FunFam" id="1.10.238.10:FF:000001">
    <property type="entry name" value="Calmodulin 1"/>
    <property type="match status" value="1"/>
</dbReference>
<keyword evidence="3" id="KW-0479">Metal-binding</keyword>
<evidence type="ECO:0000313" key="9">
    <source>
        <dbReference type="Proteomes" id="UP000549394"/>
    </source>
</evidence>
<dbReference type="PANTHER" id="PTHR46212:SF3">
    <property type="entry name" value="GH27120P"/>
    <property type="match status" value="1"/>
</dbReference>
<dbReference type="SUPFAM" id="SSF47473">
    <property type="entry name" value="EF-hand"/>
    <property type="match status" value="1"/>
</dbReference>
<evidence type="ECO:0000256" key="4">
    <source>
        <dbReference type="ARBA" id="ARBA00022737"/>
    </source>
</evidence>
<keyword evidence="9" id="KW-1185">Reference proteome</keyword>
<comment type="subcellular location">
    <subcellularLocation>
        <location evidence="1">Cytoplasm</location>
    </subcellularLocation>
</comment>
<evidence type="ECO:0000256" key="2">
    <source>
        <dbReference type="ARBA" id="ARBA00022490"/>
    </source>
</evidence>
<evidence type="ECO:0000256" key="6">
    <source>
        <dbReference type="SAM" id="Phobius"/>
    </source>
</evidence>
<evidence type="ECO:0000313" key="8">
    <source>
        <dbReference type="EMBL" id="CAD5115466.1"/>
    </source>
</evidence>
<protein>
    <submittedName>
        <fullName evidence="8">DgyrCDS4438</fullName>
    </submittedName>
</protein>
<keyword evidence="6" id="KW-0472">Membrane</keyword>
<dbReference type="SMART" id="SM00054">
    <property type="entry name" value="EFh"/>
    <property type="match status" value="4"/>
</dbReference>
<dbReference type="GO" id="GO:0005737">
    <property type="term" value="C:cytoplasm"/>
    <property type="evidence" value="ECO:0007669"/>
    <property type="project" value="UniProtKB-SubCell"/>
</dbReference>
<reference evidence="8 9" key="1">
    <citation type="submission" date="2020-08" db="EMBL/GenBank/DDBJ databases">
        <authorList>
            <person name="Hejnol A."/>
        </authorList>
    </citation>
    <scope>NUCLEOTIDE SEQUENCE [LARGE SCALE GENOMIC DNA]</scope>
</reference>
<feature type="transmembrane region" description="Helical" evidence="6">
    <location>
        <begin position="20"/>
        <end position="42"/>
    </location>
</feature>
<keyword evidence="5" id="KW-0106">Calcium</keyword>
<proteinExistence type="predicted"/>
<dbReference type="InterPro" id="IPR002048">
    <property type="entry name" value="EF_hand_dom"/>
</dbReference>
<dbReference type="AlphaFoldDB" id="A0A7I8VGJ7"/>
<dbReference type="Proteomes" id="UP000549394">
    <property type="component" value="Unassembled WGS sequence"/>
</dbReference>
<comment type="caution">
    <text evidence="8">The sequence shown here is derived from an EMBL/GenBank/DDBJ whole genome shotgun (WGS) entry which is preliminary data.</text>
</comment>
<dbReference type="PANTHER" id="PTHR46212">
    <property type="entry name" value="PEFLIN"/>
    <property type="match status" value="1"/>
</dbReference>
<gene>
    <name evidence="8" type="ORF">DGYR_LOCUS4207</name>
</gene>
<dbReference type="GO" id="GO:0005509">
    <property type="term" value="F:calcium ion binding"/>
    <property type="evidence" value="ECO:0007669"/>
    <property type="project" value="InterPro"/>
</dbReference>
<name>A0A7I8VGJ7_9ANNE</name>
<feature type="domain" description="EF-hand" evidence="7">
    <location>
        <begin position="158"/>
        <end position="193"/>
    </location>
</feature>
<evidence type="ECO:0000256" key="5">
    <source>
        <dbReference type="ARBA" id="ARBA00022837"/>
    </source>
</evidence>
<dbReference type="GO" id="GO:0048306">
    <property type="term" value="F:calcium-dependent protein binding"/>
    <property type="evidence" value="ECO:0007669"/>
    <property type="project" value="UniProtKB-ARBA"/>
</dbReference>
<evidence type="ECO:0000256" key="1">
    <source>
        <dbReference type="ARBA" id="ARBA00004496"/>
    </source>
</evidence>
<dbReference type="PROSITE" id="PS00018">
    <property type="entry name" value="EF_HAND_1"/>
    <property type="match status" value="2"/>
</dbReference>
<keyword evidence="4" id="KW-0677">Repeat</keyword>